<dbReference type="HOGENOM" id="CLU_2360558_0_0_1"/>
<reference evidence="1 2" key="1">
    <citation type="submission" date="2014-04" db="EMBL/GenBank/DDBJ databases">
        <authorList>
            <consortium name="DOE Joint Genome Institute"/>
            <person name="Kuo A."/>
            <person name="Kohler A."/>
            <person name="Costa M.D."/>
            <person name="Nagy L.G."/>
            <person name="Floudas D."/>
            <person name="Copeland A."/>
            <person name="Barry K.W."/>
            <person name="Cichocki N."/>
            <person name="Veneault-Fourrey C."/>
            <person name="LaButti K."/>
            <person name="Lindquist E.A."/>
            <person name="Lipzen A."/>
            <person name="Lundell T."/>
            <person name="Morin E."/>
            <person name="Murat C."/>
            <person name="Sun H."/>
            <person name="Tunlid A."/>
            <person name="Henrissat B."/>
            <person name="Grigoriev I.V."/>
            <person name="Hibbett D.S."/>
            <person name="Martin F."/>
            <person name="Nordberg H.P."/>
            <person name="Cantor M.N."/>
            <person name="Hua S.X."/>
        </authorList>
    </citation>
    <scope>NUCLEOTIDE SEQUENCE [LARGE SCALE GENOMIC DNA]</scope>
    <source>
        <strain evidence="1 2">441</strain>
    </source>
</reference>
<dbReference type="EMBL" id="KN834490">
    <property type="protein sequence ID" value="KIK10662.1"/>
    <property type="molecule type" value="Genomic_DNA"/>
</dbReference>
<reference evidence="2" key="2">
    <citation type="submission" date="2015-01" db="EMBL/GenBank/DDBJ databases">
        <title>Evolutionary Origins and Diversification of the Mycorrhizal Mutualists.</title>
        <authorList>
            <consortium name="DOE Joint Genome Institute"/>
            <consortium name="Mycorrhizal Genomics Consortium"/>
            <person name="Kohler A."/>
            <person name="Kuo A."/>
            <person name="Nagy L.G."/>
            <person name="Floudas D."/>
            <person name="Copeland A."/>
            <person name="Barry K.W."/>
            <person name="Cichocki N."/>
            <person name="Veneault-Fourrey C."/>
            <person name="LaButti K."/>
            <person name="Lindquist E.A."/>
            <person name="Lipzen A."/>
            <person name="Lundell T."/>
            <person name="Morin E."/>
            <person name="Murat C."/>
            <person name="Riley R."/>
            <person name="Ohm R."/>
            <person name="Sun H."/>
            <person name="Tunlid A."/>
            <person name="Henrissat B."/>
            <person name="Grigoriev I.V."/>
            <person name="Hibbett D.S."/>
            <person name="Martin F."/>
        </authorList>
    </citation>
    <scope>NUCLEOTIDE SEQUENCE [LARGE SCALE GENOMIC DNA]</scope>
    <source>
        <strain evidence="2">441</strain>
    </source>
</reference>
<evidence type="ECO:0000313" key="1">
    <source>
        <dbReference type="EMBL" id="KIK10662.1"/>
    </source>
</evidence>
<dbReference type="Proteomes" id="UP000054018">
    <property type="component" value="Unassembled WGS sequence"/>
</dbReference>
<proteinExistence type="predicted"/>
<accession>A0A0C9YJW7</accession>
<gene>
    <name evidence="1" type="ORF">PISMIDRAFT_594291</name>
</gene>
<dbReference type="AlphaFoldDB" id="A0A0C9YJW7"/>
<protein>
    <submittedName>
        <fullName evidence="1">Uncharacterized protein</fullName>
    </submittedName>
</protein>
<sequence>MQQNITATRSAGSQGLCPSACQSPKRLHGSALVYRTSRFSFLSRKSYACRRLGKSVEKRCRNMITYTIEIPVLIMECSHFRDPPPLLLHHLEHSFW</sequence>
<organism evidence="1 2">
    <name type="scientific">Pisolithus microcarpus 441</name>
    <dbReference type="NCBI Taxonomy" id="765257"/>
    <lineage>
        <taxon>Eukaryota</taxon>
        <taxon>Fungi</taxon>
        <taxon>Dikarya</taxon>
        <taxon>Basidiomycota</taxon>
        <taxon>Agaricomycotina</taxon>
        <taxon>Agaricomycetes</taxon>
        <taxon>Agaricomycetidae</taxon>
        <taxon>Boletales</taxon>
        <taxon>Sclerodermatineae</taxon>
        <taxon>Pisolithaceae</taxon>
        <taxon>Pisolithus</taxon>
    </lineage>
</organism>
<keyword evidence="2" id="KW-1185">Reference proteome</keyword>
<evidence type="ECO:0000313" key="2">
    <source>
        <dbReference type="Proteomes" id="UP000054018"/>
    </source>
</evidence>
<name>A0A0C9YJW7_9AGAM</name>